<dbReference type="InterPro" id="IPR053140">
    <property type="entry name" value="GDSL_Rv0518-like"/>
</dbReference>
<proteinExistence type="predicted"/>
<dbReference type="SUPFAM" id="SSF52266">
    <property type="entry name" value="SGNH hydrolase"/>
    <property type="match status" value="1"/>
</dbReference>
<dbReference type="InterPro" id="IPR013830">
    <property type="entry name" value="SGNH_hydro"/>
</dbReference>
<dbReference type="EC" id="3.1.-.-" evidence="3"/>
<evidence type="ECO:0000259" key="2">
    <source>
        <dbReference type="Pfam" id="PF13472"/>
    </source>
</evidence>
<evidence type="ECO:0000256" key="1">
    <source>
        <dbReference type="SAM" id="MobiDB-lite"/>
    </source>
</evidence>
<dbReference type="PANTHER" id="PTHR43784:SF2">
    <property type="entry name" value="GDSL-LIKE LIPASE_ACYLHYDROLASE, PUTATIVE (AFU_ORTHOLOGUE AFUA_2G00820)-RELATED"/>
    <property type="match status" value="1"/>
</dbReference>
<dbReference type="PANTHER" id="PTHR43784">
    <property type="entry name" value="GDSL-LIKE LIPASE/ACYLHYDROLASE, PUTATIVE (AFU_ORTHOLOGUE AFUA_2G00820)-RELATED"/>
    <property type="match status" value="1"/>
</dbReference>
<dbReference type="EMBL" id="CP163445">
    <property type="protein sequence ID" value="XDQ77641.1"/>
    <property type="molecule type" value="Genomic_DNA"/>
</dbReference>
<protein>
    <submittedName>
        <fullName evidence="3">SGNH/GDSL hydrolase family protein</fullName>
        <ecNumber evidence="3">3.1.-.-</ecNumber>
    </submittedName>
</protein>
<name>A0AB39TD04_9ACTN</name>
<evidence type="ECO:0000313" key="3">
    <source>
        <dbReference type="EMBL" id="XDQ77641.1"/>
    </source>
</evidence>
<gene>
    <name evidence="3" type="ORF">AB2U05_03640</name>
</gene>
<feature type="domain" description="SGNH hydrolase-type esterase" evidence="2">
    <location>
        <begin position="27"/>
        <end position="202"/>
    </location>
</feature>
<keyword evidence="3" id="KW-0378">Hydrolase</keyword>
<dbReference type="CDD" id="cd01832">
    <property type="entry name" value="SGNH_hydrolase_like_1"/>
    <property type="match status" value="1"/>
</dbReference>
<dbReference type="GO" id="GO:0016787">
    <property type="term" value="F:hydrolase activity"/>
    <property type="evidence" value="ECO:0007669"/>
    <property type="project" value="UniProtKB-KW"/>
</dbReference>
<dbReference type="InterPro" id="IPR036514">
    <property type="entry name" value="SGNH_hydro_sf"/>
</dbReference>
<accession>A0AB39TD04</accession>
<dbReference type="AlphaFoldDB" id="A0AB39TD04"/>
<sequence>MSVLDTGCDRTADDGRRAAGELRRFVALGDSLTEGVGDPVGEGWRGWAAVLAPALAADEHPVEFTNLAASGALTKDLTDRQLPAALALRPQLAAVLVGGNDTLRAGFDIHRSTQALDAVLGELSGHRARLLTACLPDPGTLLGLPAALARPLARRMRAVNTVVHALTDRHRAIHLHLVDLPWLAERRLLSADRLHPSAEGHHLIARHFHQLLADAGHPLGPPPAATPAEPPPGRAADLWWMATRGTRWLAARSTDLLPGLLALAALEAATRLRGTTAHHDDRMARATARALASLG</sequence>
<dbReference type="RefSeq" id="WP_369182407.1">
    <property type="nucleotide sequence ID" value="NZ_CP163445.1"/>
</dbReference>
<feature type="compositionally biased region" description="Pro residues" evidence="1">
    <location>
        <begin position="219"/>
        <end position="233"/>
    </location>
</feature>
<dbReference type="Gene3D" id="3.40.50.1110">
    <property type="entry name" value="SGNH hydrolase"/>
    <property type="match status" value="1"/>
</dbReference>
<dbReference type="Pfam" id="PF13472">
    <property type="entry name" value="Lipase_GDSL_2"/>
    <property type="match status" value="1"/>
</dbReference>
<organism evidence="3">
    <name type="scientific">Streptomyces sp. Y1</name>
    <dbReference type="NCBI Taxonomy" id="3238634"/>
    <lineage>
        <taxon>Bacteria</taxon>
        <taxon>Bacillati</taxon>
        <taxon>Actinomycetota</taxon>
        <taxon>Actinomycetes</taxon>
        <taxon>Kitasatosporales</taxon>
        <taxon>Streptomycetaceae</taxon>
        <taxon>Streptomyces</taxon>
    </lineage>
</organism>
<reference evidence="3" key="1">
    <citation type="submission" date="2024-07" db="EMBL/GenBank/DDBJ databases">
        <authorList>
            <person name="Yu S.T."/>
        </authorList>
    </citation>
    <scope>NUCLEOTIDE SEQUENCE</scope>
    <source>
        <strain evidence="3">Y1</strain>
    </source>
</reference>
<feature type="region of interest" description="Disordered" evidence="1">
    <location>
        <begin position="215"/>
        <end position="235"/>
    </location>
</feature>